<dbReference type="AlphaFoldDB" id="A0A1I6XBB2"/>
<keyword evidence="1" id="KW-1133">Transmembrane helix</keyword>
<dbReference type="EMBL" id="FPBA01000001">
    <property type="protein sequence ID" value="SFT35433.1"/>
    <property type="molecule type" value="Genomic_DNA"/>
</dbReference>
<name>A0A1I6XBB2_9ACTN</name>
<gene>
    <name evidence="2" type="ORF">SAMN05660657_00357</name>
</gene>
<evidence type="ECO:0000313" key="3">
    <source>
        <dbReference type="Proteomes" id="UP000199546"/>
    </source>
</evidence>
<evidence type="ECO:0000313" key="2">
    <source>
        <dbReference type="EMBL" id="SFT35433.1"/>
    </source>
</evidence>
<feature type="transmembrane region" description="Helical" evidence="1">
    <location>
        <begin position="35"/>
        <end position="54"/>
    </location>
</feature>
<evidence type="ECO:0000256" key="1">
    <source>
        <dbReference type="SAM" id="Phobius"/>
    </source>
</evidence>
<dbReference type="STRING" id="1296565.SAMN05660657_00357"/>
<accession>A0A1I6XBB2</accession>
<sequence length="152" mass="15997">MTAGDRHPGAGEAAAQLAALQADREALADRVVQPWWYDVALGLLLFGFLASYAFDSLWVTSAALVVFGAGIGALVSAYRRITGVWVHTPPRSTALWGAVVLVVLVPALALSEAYDQHWAMVVAGAVLGIAAGVFSRVFGRRWAAELCSGSTL</sequence>
<keyword evidence="1" id="KW-0472">Membrane</keyword>
<feature type="transmembrane region" description="Helical" evidence="1">
    <location>
        <begin position="60"/>
        <end position="81"/>
    </location>
</feature>
<keyword evidence="1" id="KW-0812">Transmembrane</keyword>
<protein>
    <submittedName>
        <fullName evidence="2">Uncharacterized protein</fullName>
    </submittedName>
</protein>
<feature type="transmembrane region" description="Helical" evidence="1">
    <location>
        <begin position="117"/>
        <end position="138"/>
    </location>
</feature>
<feature type="transmembrane region" description="Helical" evidence="1">
    <location>
        <begin position="93"/>
        <end position="111"/>
    </location>
</feature>
<dbReference type="OrthoDB" id="3297538at2"/>
<reference evidence="3" key="1">
    <citation type="submission" date="2016-10" db="EMBL/GenBank/DDBJ databases">
        <authorList>
            <person name="Varghese N."/>
            <person name="Submissions S."/>
        </authorList>
    </citation>
    <scope>NUCLEOTIDE SEQUENCE [LARGE SCALE GENOMIC DNA]</scope>
    <source>
        <strain evidence="3">DSM 46136</strain>
    </source>
</reference>
<dbReference type="Proteomes" id="UP000199546">
    <property type="component" value="Unassembled WGS sequence"/>
</dbReference>
<dbReference type="RefSeq" id="WP_093577698.1">
    <property type="nucleotide sequence ID" value="NZ_FPBA01000001.1"/>
</dbReference>
<keyword evidence="3" id="KW-1185">Reference proteome</keyword>
<organism evidence="2 3">
    <name type="scientific">Geodermatophilus amargosae</name>
    <dbReference type="NCBI Taxonomy" id="1296565"/>
    <lineage>
        <taxon>Bacteria</taxon>
        <taxon>Bacillati</taxon>
        <taxon>Actinomycetota</taxon>
        <taxon>Actinomycetes</taxon>
        <taxon>Geodermatophilales</taxon>
        <taxon>Geodermatophilaceae</taxon>
        <taxon>Geodermatophilus</taxon>
    </lineage>
</organism>
<proteinExistence type="predicted"/>